<dbReference type="HOGENOM" id="CLU_217478_0_0_10"/>
<dbReference type="EMBL" id="ASSP01000011">
    <property type="protein sequence ID" value="EOS12785.1"/>
    <property type="molecule type" value="Genomic_DNA"/>
</dbReference>
<evidence type="ECO:0000313" key="3">
    <source>
        <dbReference type="Proteomes" id="UP000014200"/>
    </source>
</evidence>
<dbReference type="PATRIC" id="fig|1235788.3.peg.1989"/>
<protein>
    <submittedName>
        <fullName evidence="2">Uncharacterized protein</fullName>
    </submittedName>
</protein>
<accession>R9I8M7</accession>
<feature type="transmembrane region" description="Helical" evidence="1">
    <location>
        <begin position="21"/>
        <end position="41"/>
    </location>
</feature>
<dbReference type="Proteomes" id="UP000014200">
    <property type="component" value="Unassembled WGS sequence"/>
</dbReference>
<comment type="caution">
    <text evidence="2">The sequence shown here is derived from an EMBL/GenBank/DDBJ whole genome shotgun (WGS) entry which is preliminary data.</text>
</comment>
<reference evidence="2 3" key="1">
    <citation type="submission" date="2013-04" db="EMBL/GenBank/DDBJ databases">
        <title>The Genome Sequence of Bacteroides massiliensis dnLKV3.</title>
        <authorList>
            <consortium name="The Broad Institute Genomics Platform"/>
            <consortium name="The Broad Institute Genome Sequencing Center for Infectious Disease"/>
            <person name="Earl A."/>
            <person name="Xavier R."/>
            <person name="Kuhn K."/>
            <person name="Stappenbeck T."/>
            <person name="Walker B."/>
            <person name="Young S."/>
            <person name="Zeng Q."/>
            <person name="Gargeya S."/>
            <person name="Fitzgerald M."/>
            <person name="Haas B."/>
            <person name="Abouelleil A."/>
            <person name="Allen A.W."/>
            <person name="Alvarado L."/>
            <person name="Arachchi H.M."/>
            <person name="Berlin A.M."/>
            <person name="Chapman S.B."/>
            <person name="Gainer-Dewar J."/>
            <person name="Goldberg J."/>
            <person name="Griggs A."/>
            <person name="Gujja S."/>
            <person name="Hansen M."/>
            <person name="Howarth C."/>
            <person name="Imamovic A."/>
            <person name="Ireland A."/>
            <person name="Larimer J."/>
            <person name="McCowan C."/>
            <person name="Murphy C."/>
            <person name="Pearson M."/>
            <person name="Poon T.W."/>
            <person name="Priest M."/>
            <person name="Roberts A."/>
            <person name="Saif S."/>
            <person name="Shea T."/>
            <person name="Sisk P."/>
            <person name="Sykes S."/>
            <person name="Wortman J."/>
            <person name="Nusbaum C."/>
            <person name="Birren B."/>
        </authorList>
    </citation>
    <scope>NUCLEOTIDE SEQUENCE [LARGE SCALE GENOMIC DNA]</scope>
    <source>
        <strain evidence="3">dnLKV3</strain>
    </source>
</reference>
<dbReference type="STRING" id="1235788.C802_01940"/>
<dbReference type="GeneID" id="82152965"/>
<keyword evidence="3" id="KW-1185">Reference proteome</keyword>
<gene>
    <name evidence="2" type="ORF">C802_01940</name>
</gene>
<evidence type="ECO:0000313" key="2">
    <source>
        <dbReference type="EMBL" id="EOS12785.1"/>
    </source>
</evidence>
<organism evidence="2 3">
    <name type="scientific">Phocaeicola sartorii</name>
    <dbReference type="NCBI Taxonomy" id="671267"/>
    <lineage>
        <taxon>Bacteria</taxon>
        <taxon>Pseudomonadati</taxon>
        <taxon>Bacteroidota</taxon>
        <taxon>Bacteroidia</taxon>
        <taxon>Bacteroidales</taxon>
        <taxon>Bacteroidaceae</taxon>
        <taxon>Phocaeicola</taxon>
    </lineage>
</organism>
<proteinExistence type="predicted"/>
<keyword evidence="1" id="KW-0472">Membrane</keyword>
<evidence type="ECO:0000256" key="1">
    <source>
        <dbReference type="SAM" id="Phobius"/>
    </source>
</evidence>
<dbReference type="AlphaFoldDB" id="R9I8M7"/>
<keyword evidence="1" id="KW-1133">Transmembrane helix</keyword>
<dbReference type="RefSeq" id="WP_016276328.1">
    <property type="nucleotide sequence ID" value="NZ_JABVZU010000003.1"/>
</dbReference>
<keyword evidence="1" id="KW-0812">Transmembrane</keyword>
<name>R9I8M7_9BACT</name>
<sequence>MKLLIIILLKTKSMKINWKNVILYVIRVIELLLTGAAGGAISSTF</sequence>